<keyword evidence="4 6" id="KW-0460">Magnesium</keyword>
<gene>
    <name evidence="7" type="ORF">FB45DRAFT_784871</name>
</gene>
<comment type="similarity">
    <text evidence="2 6">Belongs to the terpene synthase family.</text>
</comment>
<keyword evidence="5 6" id="KW-0456">Lyase</keyword>
<dbReference type="Gene3D" id="1.10.600.10">
    <property type="entry name" value="Farnesyl Diphosphate Synthase"/>
    <property type="match status" value="1"/>
</dbReference>
<proteinExistence type="inferred from homology"/>
<evidence type="ECO:0000313" key="7">
    <source>
        <dbReference type="EMBL" id="KAJ7644873.1"/>
    </source>
</evidence>
<dbReference type="PANTHER" id="PTHR35201:SF4">
    <property type="entry name" value="BETA-PINACENE SYNTHASE-RELATED"/>
    <property type="match status" value="1"/>
</dbReference>
<name>A0AAD7CCB9_9AGAR</name>
<reference evidence="7" key="1">
    <citation type="submission" date="2023-03" db="EMBL/GenBank/DDBJ databases">
        <title>Massive genome expansion in bonnet fungi (Mycena s.s.) driven by repeated elements and novel gene families across ecological guilds.</title>
        <authorList>
            <consortium name="Lawrence Berkeley National Laboratory"/>
            <person name="Harder C.B."/>
            <person name="Miyauchi S."/>
            <person name="Viragh M."/>
            <person name="Kuo A."/>
            <person name="Thoen E."/>
            <person name="Andreopoulos B."/>
            <person name="Lu D."/>
            <person name="Skrede I."/>
            <person name="Drula E."/>
            <person name="Henrissat B."/>
            <person name="Morin E."/>
            <person name="Kohler A."/>
            <person name="Barry K."/>
            <person name="LaButti K."/>
            <person name="Morin E."/>
            <person name="Salamov A."/>
            <person name="Lipzen A."/>
            <person name="Mereny Z."/>
            <person name="Hegedus B."/>
            <person name="Baldrian P."/>
            <person name="Stursova M."/>
            <person name="Weitz H."/>
            <person name="Taylor A."/>
            <person name="Grigoriev I.V."/>
            <person name="Nagy L.G."/>
            <person name="Martin F."/>
            <person name="Kauserud H."/>
        </authorList>
    </citation>
    <scope>NUCLEOTIDE SEQUENCE</scope>
    <source>
        <strain evidence="7">9284</strain>
    </source>
</reference>
<evidence type="ECO:0000313" key="8">
    <source>
        <dbReference type="Proteomes" id="UP001221142"/>
    </source>
</evidence>
<keyword evidence="3 6" id="KW-0479">Metal-binding</keyword>
<keyword evidence="8" id="KW-1185">Reference proteome</keyword>
<dbReference type="Proteomes" id="UP001221142">
    <property type="component" value="Unassembled WGS sequence"/>
</dbReference>
<dbReference type="SUPFAM" id="SSF48576">
    <property type="entry name" value="Terpenoid synthases"/>
    <property type="match status" value="1"/>
</dbReference>
<dbReference type="AlphaFoldDB" id="A0AAD7CCB9"/>
<organism evidence="7 8">
    <name type="scientific">Roridomyces roridus</name>
    <dbReference type="NCBI Taxonomy" id="1738132"/>
    <lineage>
        <taxon>Eukaryota</taxon>
        <taxon>Fungi</taxon>
        <taxon>Dikarya</taxon>
        <taxon>Basidiomycota</taxon>
        <taxon>Agaricomycotina</taxon>
        <taxon>Agaricomycetes</taxon>
        <taxon>Agaricomycetidae</taxon>
        <taxon>Agaricales</taxon>
        <taxon>Marasmiineae</taxon>
        <taxon>Mycenaceae</taxon>
        <taxon>Roridomyces</taxon>
    </lineage>
</organism>
<dbReference type="GO" id="GO:0046872">
    <property type="term" value="F:metal ion binding"/>
    <property type="evidence" value="ECO:0007669"/>
    <property type="project" value="UniProtKB-KW"/>
</dbReference>
<dbReference type="PANTHER" id="PTHR35201">
    <property type="entry name" value="TERPENE SYNTHASE"/>
    <property type="match status" value="1"/>
</dbReference>
<protein>
    <recommendedName>
        <fullName evidence="6">Terpene synthase</fullName>
        <ecNumber evidence="6">4.2.3.-</ecNumber>
    </recommendedName>
</protein>
<evidence type="ECO:0000256" key="4">
    <source>
        <dbReference type="ARBA" id="ARBA00022842"/>
    </source>
</evidence>
<evidence type="ECO:0000256" key="1">
    <source>
        <dbReference type="ARBA" id="ARBA00001946"/>
    </source>
</evidence>
<comment type="cofactor">
    <cofactor evidence="1 6">
        <name>Mg(2+)</name>
        <dbReference type="ChEBI" id="CHEBI:18420"/>
    </cofactor>
</comment>
<dbReference type="GO" id="GO:0008299">
    <property type="term" value="P:isoprenoid biosynthetic process"/>
    <property type="evidence" value="ECO:0007669"/>
    <property type="project" value="UniProtKB-ARBA"/>
</dbReference>
<sequence length="228" mass="26009">MQNRSERGASDEHPFAKMHRTFAQRLRATTDLALIDKFMANYSLYLHAVVQEAEERGKLKIRDTLTSYLELRRNTGAVTCCFNLLLLPFDIPEDVLADPRIAQLETIGLDLVCVGNDILSFNVEQARGDIHNAVIVVMKEHELSVQAAMDFIGAWYHRNTDEFCALMRDLPACKDDLETRNQLKKYVAGLADWVTSNWEWSLNSGRYHLEGEELGKGGWVVPLLERLK</sequence>
<accession>A0AAD7CCB9</accession>
<dbReference type="EC" id="4.2.3.-" evidence="6"/>
<evidence type="ECO:0000256" key="2">
    <source>
        <dbReference type="ARBA" id="ARBA00006333"/>
    </source>
</evidence>
<dbReference type="EMBL" id="JARKIF010000003">
    <property type="protein sequence ID" value="KAJ7644873.1"/>
    <property type="molecule type" value="Genomic_DNA"/>
</dbReference>
<evidence type="ECO:0000256" key="6">
    <source>
        <dbReference type="RuleBase" id="RU366034"/>
    </source>
</evidence>
<dbReference type="Pfam" id="PF19086">
    <property type="entry name" value="Terpene_syn_C_2"/>
    <property type="match status" value="1"/>
</dbReference>
<evidence type="ECO:0000256" key="5">
    <source>
        <dbReference type="ARBA" id="ARBA00023239"/>
    </source>
</evidence>
<comment type="caution">
    <text evidence="7">The sequence shown here is derived from an EMBL/GenBank/DDBJ whole genome shotgun (WGS) entry which is preliminary data.</text>
</comment>
<dbReference type="GO" id="GO:0010333">
    <property type="term" value="F:terpene synthase activity"/>
    <property type="evidence" value="ECO:0007669"/>
    <property type="project" value="InterPro"/>
</dbReference>
<dbReference type="InterPro" id="IPR008949">
    <property type="entry name" value="Isoprenoid_synthase_dom_sf"/>
</dbReference>
<evidence type="ECO:0000256" key="3">
    <source>
        <dbReference type="ARBA" id="ARBA00022723"/>
    </source>
</evidence>
<dbReference type="InterPro" id="IPR034686">
    <property type="entry name" value="Terpene_cyclase-like_2"/>
</dbReference>